<organism evidence="1 2">
    <name type="scientific">Roseateles depolymerans</name>
    <dbReference type="NCBI Taxonomy" id="76731"/>
    <lineage>
        <taxon>Bacteria</taxon>
        <taxon>Pseudomonadati</taxon>
        <taxon>Pseudomonadota</taxon>
        <taxon>Betaproteobacteria</taxon>
        <taxon>Burkholderiales</taxon>
        <taxon>Sphaerotilaceae</taxon>
        <taxon>Roseateles</taxon>
    </lineage>
</organism>
<dbReference type="Pfam" id="PF06821">
    <property type="entry name" value="Ser_hydrolase"/>
    <property type="match status" value="1"/>
</dbReference>
<gene>
    <name evidence="1" type="ORF">RD2015_88</name>
</gene>
<name>A0A0U2TWJ4_9BURK</name>
<accession>A0A0U2TWJ4</accession>
<dbReference type="Proteomes" id="UP000060699">
    <property type="component" value="Chromosome"/>
</dbReference>
<evidence type="ECO:0000313" key="2">
    <source>
        <dbReference type="Proteomes" id="UP000060699"/>
    </source>
</evidence>
<dbReference type="AlphaFoldDB" id="A0A0U2TWJ4"/>
<evidence type="ECO:0000313" key="1">
    <source>
        <dbReference type="EMBL" id="ALV04593.1"/>
    </source>
</evidence>
<dbReference type="KEGG" id="rdp:RD2015_88"/>
<keyword evidence="1" id="KW-0378">Hydrolase</keyword>
<dbReference type="Gene3D" id="3.40.50.1820">
    <property type="entry name" value="alpha/beta hydrolase"/>
    <property type="match status" value="1"/>
</dbReference>
<sequence length="230" mass="25340">MAALLPRDAASAEPADAVAAGGLLNPQATGRLSGKTRSEAPRLLIIPGLHDSGSAHWQTWLEQQYRDAHRVRQRDFSQPDLERWSDRIQTRLDHAGDGEWVAVAHSFGCLALAHFLQQHPDAPIREALLVAPAEPEKFGLSERLPHQRLPCPTALIASQSDPWMSAASALRWATRWGSSYSNLGLVGHINAESGFGPFPLAKRWVEAARARAARARRPERASILEWSFSI</sequence>
<dbReference type="GO" id="GO:0016787">
    <property type="term" value="F:hydrolase activity"/>
    <property type="evidence" value="ECO:0007669"/>
    <property type="project" value="UniProtKB-KW"/>
</dbReference>
<dbReference type="STRING" id="76731.RD2015_88"/>
<keyword evidence="2" id="KW-1185">Reference proteome</keyword>
<protein>
    <submittedName>
        <fullName evidence="1">Alpha/beta hydrolase fold esterase-like protein</fullName>
    </submittedName>
</protein>
<dbReference type="InterPro" id="IPR029058">
    <property type="entry name" value="AB_hydrolase_fold"/>
</dbReference>
<dbReference type="RefSeq" id="WP_058933207.1">
    <property type="nucleotide sequence ID" value="NZ_CP013729.1"/>
</dbReference>
<dbReference type="InterPro" id="IPR010662">
    <property type="entry name" value="RBBP9/YdeN"/>
</dbReference>
<dbReference type="OrthoDB" id="9804993at2"/>
<dbReference type="SUPFAM" id="SSF53474">
    <property type="entry name" value="alpha/beta-Hydrolases"/>
    <property type="match status" value="1"/>
</dbReference>
<reference evidence="1 2" key="1">
    <citation type="submission" date="2015-12" db="EMBL/GenBank/DDBJ databases">
        <title>Complete genome of Roseateles depolymerans KCTC 42856.</title>
        <authorList>
            <person name="Kim K.M."/>
        </authorList>
    </citation>
    <scope>NUCLEOTIDE SEQUENCE [LARGE SCALE GENOMIC DNA]</scope>
    <source>
        <strain evidence="1 2">KCTC 42856</strain>
    </source>
</reference>
<proteinExistence type="predicted"/>
<dbReference type="EMBL" id="CP013729">
    <property type="protein sequence ID" value="ALV04593.1"/>
    <property type="molecule type" value="Genomic_DNA"/>
</dbReference>